<dbReference type="SMART" id="SM00086">
    <property type="entry name" value="PAC"/>
    <property type="match status" value="2"/>
</dbReference>
<dbReference type="SMART" id="SM00283">
    <property type="entry name" value="MA"/>
    <property type="match status" value="1"/>
</dbReference>
<dbReference type="InterPro" id="IPR051310">
    <property type="entry name" value="MCP_chemotaxis"/>
</dbReference>
<dbReference type="InterPro" id="IPR000700">
    <property type="entry name" value="PAS-assoc_C"/>
</dbReference>
<dbReference type="STRING" id="435.A0U92_05070"/>
<gene>
    <name evidence="8" type="ORF">A0U92_05070</name>
</gene>
<proteinExistence type="inferred from homology"/>
<dbReference type="InterPro" id="IPR004090">
    <property type="entry name" value="Chemotax_Me-accpt_rcpt"/>
</dbReference>
<name>A0A1U9KKE7_ACEAC</name>
<dbReference type="PANTHER" id="PTHR43531:SF11">
    <property type="entry name" value="METHYL-ACCEPTING CHEMOTAXIS PROTEIN 3"/>
    <property type="match status" value="1"/>
</dbReference>
<accession>A0A1U9KKE7</accession>
<dbReference type="SUPFAM" id="SSF58104">
    <property type="entry name" value="Methyl-accepting chemotaxis protein (MCP) signaling domain"/>
    <property type="match status" value="1"/>
</dbReference>
<dbReference type="InterPro" id="IPR000014">
    <property type="entry name" value="PAS"/>
</dbReference>
<feature type="domain" description="PAS" evidence="5">
    <location>
        <begin position="10"/>
        <end position="40"/>
    </location>
</feature>
<dbReference type="InterPro" id="IPR035965">
    <property type="entry name" value="PAS-like_dom_sf"/>
</dbReference>
<dbReference type="GO" id="GO:0004888">
    <property type="term" value="F:transmembrane signaling receptor activity"/>
    <property type="evidence" value="ECO:0007669"/>
    <property type="project" value="InterPro"/>
</dbReference>
<dbReference type="Pfam" id="PF00015">
    <property type="entry name" value="MCPsignal"/>
    <property type="match status" value="1"/>
</dbReference>
<dbReference type="Gene3D" id="1.10.287.950">
    <property type="entry name" value="Methyl-accepting chemotaxis protein"/>
    <property type="match status" value="1"/>
</dbReference>
<dbReference type="Pfam" id="PF08447">
    <property type="entry name" value="PAS_3"/>
    <property type="match status" value="2"/>
</dbReference>
<keyword evidence="1" id="KW-0145">Chemotaxis</keyword>
<dbReference type="OrthoDB" id="9765776at2"/>
<feature type="domain" description="HAMP" evidence="7">
    <location>
        <begin position="232"/>
        <end position="284"/>
    </location>
</feature>
<evidence type="ECO:0000259" key="5">
    <source>
        <dbReference type="PROSITE" id="PS50112"/>
    </source>
</evidence>
<organism evidence="8 9">
    <name type="scientific">Acetobacter aceti</name>
    <dbReference type="NCBI Taxonomy" id="435"/>
    <lineage>
        <taxon>Bacteria</taxon>
        <taxon>Pseudomonadati</taxon>
        <taxon>Pseudomonadota</taxon>
        <taxon>Alphaproteobacteria</taxon>
        <taxon>Acetobacterales</taxon>
        <taxon>Acetobacteraceae</taxon>
        <taxon>Acetobacter</taxon>
        <taxon>Acetobacter subgen. Acetobacter</taxon>
    </lineage>
</organism>
<protein>
    <submittedName>
        <fullName evidence="8">Chemotaxis protein</fullName>
    </submittedName>
</protein>
<dbReference type="InterPro" id="IPR003660">
    <property type="entry name" value="HAMP_dom"/>
</dbReference>
<evidence type="ECO:0000256" key="3">
    <source>
        <dbReference type="PROSITE-ProRule" id="PRU00284"/>
    </source>
</evidence>
<evidence type="ECO:0000256" key="1">
    <source>
        <dbReference type="ARBA" id="ARBA00022500"/>
    </source>
</evidence>
<feature type="domain" description="PAC" evidence="6">
    <location>
        <begin position="191"/>
        <end position="243"/>
    </location>
</feature>
<dbReference type="NCBIfam" id="TIGR00229">
    <property type="entry name" value="sensory_box"/>
    <property type="match status" value="2"/>
</dbReference>
<dbReference type="Proteomes" id="UP000188937">
    <property type="component" value="Chromosome"/>
</dbReference>
<dbReference type="PROSITE" id="PS50112">
    <property type="entry name" value="PAS"/>
    <property type="match status" value="1"/>
</dbReference>
<dbReference type="GO" id="GO:0006935">
    <property type="term" value="P:chemotaxis"/>
    <property type="evidence" value="ECO:0007669"/>
    <property type="project" value="UniProtKB-KW"/>
</dbReference>
<dbReference type="Gene3D" id="3.30.450.20">
    <property type="entry name" value="PAS domain"/>
    <property type="match status" value="2"/>
</dbReference>
<dbReference type="PROSITE" id="PS50885">
    <property type="entry name" value="HAMP"/>
    <property type="match status" value="1"/>
</dbReference>
<dbReference type="AlphaFoldDB" id="A0A1U9KKE7"/>
<comment type="similarity">
    <text evidence="2">Belongs to the methyl-accepting chemotaxis (MCP) protein family.</text>
</comment>
<reference evidence="8 9" key="1">
    <citation type="submission" date="2016-03" db="EMBL/GenBank/DDBJ databases">
        <title>Acetic acid bacteria sequencing.</title>
        <authorList>
            <person name="Brandt J."/>
            <person name="Jakob F."/>
            <person name="Vogel R.F."/>
        </authorList>
    </citation>
    <scope>NUCLEOTIDE SEQUENCE [LARGE SCALE GENOMIC DNA]</scope>
    <source>
        <strain evidence="8 9">TMW2.1153</strain>
    </source>
</reference>
<dbReference type="InterPro" id="IPR001610">
    <property type="entry name" value="PAC"/>
</dbReference>
<dbReference type="GO" id="GO:0007165">
    <property type="term" value="P:signal transduction"/>
    <property type="evidence" value="ECO:0007669"/>
    <property type="project" value="UniProtKB-KW"/>
</dbReference>
<dbReference type="PANTHER" id="PTHR43531">
    <property type="entry name" value="PROTEIN ICFG"/>
    <property type="match status" value="1"/>
</dbReference>
<dbReference type="GO" id="GO:0016020">
    <property type="term" value="C:membrane"/>
    <property type="evidence" value="ECO:0007669"/>
    <property type="project" value="InterPro"/>
</dbReference>
<dbReference type="InterPro" id="IPR004089">
    <property type="entry name" value="MCPsignal_dom"/>
</dbReference>
<dbReference type="PRINTS" id="PR00260">
    <property type="entry name" value="CHEMTRNSDUCR"/>
</dbReference>
<evidence type="ECO:0000259" key="7">
    <source>
        <dbReference type="PROSITE" id="PS50885"/>
    </source>
</evidence>
<keyword evidence="3" id="KW-0807">Transducer</keyword>
<evidence type="ECO:0000259" key="4">
    <source>
        <dbReference type="PROSITE" id="PS50111"/>
    </source>
</evidence>
<dbReference type="KEGG" id="aace:A0U92_05070"/>
<dbReference type="CDD" id="cd11386">
    <property type="entry name" value="MCP_signal"/>
    <property type="match status" value="1"/>
</dbReference>
<dbReference type="CDD" id="cd00130">
    <property type="entry name" value="PAS"/>
    <property type="match status" value="2"/>
</dbReference>
<dbReference type="InterPro" id="IPR013655">
    <property type="entry name" value="PAS_fold_3"/>
</dbReference>
<dbReference type="SUPFAM" id="SSF55785">
    <property type="entry name" value="PYP-like sensor domain (PAS domain)"/>
    <property type="match status" value="2"/>
</dbReference>
<evidence type="ECO:0000313" key="8">
    <source>
        <dbReference type="EMBL" id="AQS86272.1"/>
    </source>
</evidence>
<dbReference type="PROSITE" id="PS50111">
    <property type="entry name" value="CHEMOTAXIS_TRANSDUC_2"/>
    <property type="match status" value="1"/>
</dbReference>
<feature type="domain" description="Methyl-accepting transducer" evidence="4">
    <location>
        <begin position="289"/>
        <end position="518"/>
    </location>
</feature>
<dbReference type="PROSITE" id="PS50113">
    <property type="entry name" value="PAC"/>
    <property type="match status" value="1"/>
</dbReference>
<evidence type="ECO:0000313" key="9">
    <source>
        <dbReference type="Proteomes" id="UP000188937"/>
    </source>
</evidence>
<evidence type="ECO:0000259" key="6">
    <source>
        <dbReference type="PROSITE" id="PS50113"/>
    </source>
</evidence>
<keyword evidence="9" id="KW-1185">Reference proteome</keyword>
<evidence type="ECO:0000256" key="2">
    <source>
        <dbReference type="ARBA" id="ARBA00029447"/>
    </source>
</evidence>
<sequence length="549" mass="60010">MAALRESFAVIEFDIQGNILNANANFCHAMSYRPEEIIGRHHKIFVESDYGHSPDYRSFWDRLSRGESVTGECLRIGKKGDEVWLQASYSPVHDISGNVYKIIKLASVVTQTIMEAAASKGKLEALSRVQAMIEFLPDGRIITANKNFLDAVSYDLAEIQGHHHSMFIEPDVVRSSEYAGFWDTLRTGEFVSSECKRIGKNGKVVWLQASYNPIFDRKGRIIKVVKFATDITRRVHAINEIENGLKKLANNTLNYRLTTQIDPTYEGLRNDFNTAIQNLDQTINTISTSVKTVGKGADEITTASSDLAHRTETQAISLEETASRLNKLTDAVTRSAHGAKNASVLASNVRTNATRSGEVVNNAVTAMEQIRNTSESISQIVGMIDDIAFLTNMLSLNAAVEAARAGEAGVGFSVVASEVRLLAKRSADASKQIRDLISSSDVQVQRGVDLVGTAGKALRAIVTEMSHMDELMSGIATGAQEQADGLAQINDAIGKLDHMTQKNAAMATQCTNASNHLDNQAKQLESLTNHFKISNSNERETSIPMLCGV</sequence>
<dbReference type="EMBL" id="CP014692">
    <property type="protein sequence ID" value="AQS86272.1"/>
    <property type="molecule type" value="Genomic_DNA"/>
</dbReference>